<accession>A0A0F7TW59</accession>
<dbReference type="InterPro" id="IPR011037">
    <property type="entry name" value="Pyrv_Knase-like_insert_dom_sf"/>
</dbReference>
<reference evidence="5" key="1">
    <citation type="journal article" date="2015" name="Genome Announc.">
        <title>Draft genome sequence of the fungus Penicillium brasilianum MG11.</title>
        <authorList>
            <person name="Horn F."/>
            <person name="Linde J."/>
            <person name="Mattern D.J."/>
            <person name="Walther G."/>
            <person name="Guthke R."/>
            <person name="Brakhage A.A."/>
            <person name="Valiante V."/>
        </authorList>
    </citation>
    <scope>NUCLEOTIDE SEQUENCE [LARGE SCALE GENOMIC DNA]</scope>
    <source>
        <strain evidence="5">MG11</strain>
    </source>
</reference>
<organism evidence="4 5">
    <name type="scientific">Penicillium brasilianum</name>
    <dbReference type="NCBI Taxonomy" id="104259"/>
    <lineage>
        <taxon>Eukaryota</taxon>
        <taxon>Fungi</taxon>
        <taxon>Dikarya</taxon>
        <taxon>Ascomycota</taxon>
        <taxon>Pezizomycotina</taxon>
        <taxon>Eurotiomycetes</taxon>
        <taxon>Eurotiomycetidae</taxon>
        <taxon>Eurotiales</taxon>
        <taxon>Aspergillaceae</taxon>
        <taxon>Penicillium</taxon>
    </lineage>
</organism>
<evidence type="ECO:0000313" key="5">
    <source>
        <dbReference type="Proteomes" id="UP000042958"/>
    </source>
</evidence>
<dbReference type="InterPro" id="IPR005303">
    <property type="entry name" value="MOCOS_middle"/>
</dbReference>
<feature type="region of interest" description="Disordered" evidence="1">
    <location>
        <begin position="85"/>
        <end position="116"/>
    </location>
</feature>
<dbReference type="GO" id="GO:0003824">
    <property type="term" value="F:catalytic activity"/>
    <property type="evidence" value="ECO:0007669"/>
    <property type="project" value="InterPro"/>
</dbReference>
<dbReference type="STRING" id="104259.A0A0F7TW59"/>
<keyword evidence="2" id="KW-0812">Transmembrane</keyword>
<evidence type="ECO:0000256" key="1">
    <source>
        <dbReference type="SAM" id="MobiDB-lite"/>
    </source>
</evidence>
<proteinExistence type="predicted"/>
<dbReference type="PROSITE" id="PS51340">
    <property type="entry name" value="MOSC"/>
    <property type="match status" value="1"/>
</dbReference>
<feature type="compositionally biased region" description="Basic and acidic residues" evidence="1">
    <location>
        <begin position="106"/>
        <end position="116"/>
    </location>
</feature>
<dbReference type="EMBL" id="CDHK01000009">
    <property type="protein sequence ID" value="CEJ60894.1"/>
    <property type="molecule type" value="Genomic_DNA"/>
</dbReference>
<dbReference type="InterPro" id="IPR005302">
    <property type="entry name" value="MoCF_Sase_C"/>
</dbReference>
<dbReference type="OrthoDB" id="17255at2759"/>
<evidence type="ECO:0000259" key="3">
    <source>
        <dbReference type="PROSITE" id="PS51340"/>
    </source>
</evidence>
<name>A0A0F7TW59_PENBI</name>
<dbReference type="SUPFAM" id="SSF50800">
    <property type="entry name" value="PK beta-barrel domain-like"/>
    <property type="match status" value="1"/>
</dbReference>
<dbReference type="GO" id="GO:0030170">
    <property type="term" value="F:pyridoxal phosphate binding"/>
    <property type="evidence" value="ECO:0007669"/>
    <property type="project" value="InterPro"/>
</dbReference>
<dbReference type="SUPFAM" id="SSF141673">
    <property type="entry name" value="MOSC N-terminal domain-like"/>
    <property type="match status" value="1"/>
</dbReference>
<feature type="domain" description="MOSC" evidence="3">
    <location>
        <begin position="233"/>
        <end position="416"/>
    </location>
</feature>
<dbReference type="Pfam" id="PF03473">
    <property type="entry name" value="MOSC"/>
    <property type="match status" value="1"/>
</dbReference>
<dbReference type="Proteomes" id="UP000042958">
    <property type="component" value="Unassembled WGS sequence"/>
</dbReference>
<dbReference type="GO" id="GO:0030151">
    <property type="term" value="F:molybdenum ion binding"/>
    <property type="evidence" value="ECO:0007669"/>
    <property type="project" value="InterPro"/>
</dbReference>
<dbReference type="AlphaFoldDB" id="A0A0F7TW59"/>
<dbReference type="PANTHER" id="PTHR14237">
    <property type="entry name" value="MOLYBDOPTERIN COFACTOR SULFURASE MOSC"/>
    <property type="match status" value="1"/>
</dbReference>
<sequence length="432" mass="47746">MQISELYVYPIKSLRPTKVTSGELTDLGFRYDRRFMLLKVVPDNNGGPPTLGNMHIPEYPEMGLFQTAIEEPKTENDTGKVIVTYNPPLKHDGHEGPGFELGDQSESDKSKSKRLEIPLEPETNNLKAFTVAMHQSPTTGYDMGSSYNDWFSTCFGYPVVLAYLGTNTRSVLGTLAPAKRNKESWWRIWQQELVLPRNGNGNKILDRWLVPFSLGYLVLNAVSWCHARIEAGRSPASAIGITVLALGLLWSAVNMFVMRRHEARIGFADCAPFLVISQTSVENVSGRLAGEEVVDLTKFRPNIVISGAERAFEEDFWAELDVGNSSATPDTGSASGQDSKARLLLTGNCVRCQSLNVDFSTGKMGTGESGSVLKKLMKDRRVDKGARFSPVFGRYAFLGREGVGEVVKVGDEVRVSRKSEEHTITDWPGLTN</sequence>
<dbReference type="Pfam" id="PF03476">
    <property type="entry name" value="MOSC_N"/>
    <property type="match status" value="1"/>
</dbReference>
<feature type="transmembrane region" description="Helical" evidence="2">
    <location>
        <begin position="235"/>
        <end position="257"/>
    </location>
</feature>
<gene>
    <name evidence="4" type="ORF">PMG11_09448</name>
</gene>
<protein>
    <recommendedName>
        <fullName evidence="3">MOSC domain-containing protein</fullName>
    </recommendedName>
</protein>
<dbReference type="PANTHER" id="PTHR14237:SF34">
    <property type="entry name" value="MOSC DOMAIN PROTEIN (AFU_ORTHOLOGUE AFUA_2G07820)"/>
    <property type="match status" value="1"/>
</dbReference>
<keyword evidence="2" id="KW-0472">Membrane</keyword>
<evidence type="ECO:0000256" key="2">
    <source>
        <dbReference type="SAM" id="Phobius"/>
    </source>
</evidence>
<keyword evidence="2" id="KW-1133">Transmembrane helix</keyword>
<keyword evidence="5" id="KW-1185">Reference proteome</keyword>
<evidence type="ECO:0000313" key="4">
    <source>
        <dbReference type="EMBL" id="CEJ60894.1"/>
    </source>
</evidence>